<comment type="subcellular location">
    <subcellularLocation>
        <location evidence="2">Cytoplasm</location>
    </subcellularLocation>
</comment>
<dbReference type="GO" id="GO:0006511">
    <property type="term" value="P:ubiquitin-dependent protein catabolic process"/>
    <property type="evidence" value="ECO:0007669"/>
    <property type="project" value="InterPro"/>
</dbReference>
<dbReference type="UniPathway" id="UPA00143"/>
<evidence type="ECO:0000259" key="12">
    <source>
        <dbReference type="PROSITE" id="PS51698"/>
    </source>
</evidence>
<dbReference type="Pfam" id="PF04564">
    <property type="entry name" value="U-box"/>
    <property type="match status" value="1"/>
</dbReference>
<dbReference type="GO" id="GO:0005737">
    <property type="term" value="C:cytoplasm"/>
    <property type="evidence" value="ECO:0007669"/>
    <property type="project" value="UniProtKB-SubCell"/>
</dbReference>
<reference evidence="13 14" key="1">
    <citation type="journal article" date="2017" name="Curr. Biol.">
        <title>The Evolution of Venom by Co-option of Single-Copy Genes.</title>
        <authorList>
            <person name="Martinson E.O."/>
            <person name="Mrinalini"/>
            <person name="Kelkar Y.D."/>
            <person name="Chang C.H."/>
            <person name="Werren J.H."/>
        </authorList>
    </citation>
    <scope>NUCLEOTIDE SEQUENCE [LARGE SCALE GENOMIC DNA]</scope>
    <source>
        <strain evidence="13 14">Alberta</strain>
        <tissue evidence="13">Whole body</tissue>
    </source>
</reference>
<evidence type="ECO:0000256" key="9">
    <source>
        <dbReference type="ARBA" id="ARBA00022990"/>
    </source>
</evidence>
<dbReference type="GO" id="GO:0034450">
    <property type="term" value="F:ubiquitin-ubiquitin ligase activity"/>
    <property type="evidence" value="ECO:0007669"/>
    <property type="project" value="InterPro"/>
</dbReference>
<dbReference type="STRING" id="543379.A0A232FKS0"/>
<evidence type="ECO:0000313" key="14">
    <source>
        <dbReference type="Proteomes" id="UP000215335"/>
    </source>
</evidence>
<dbReference type="InterPro" id="IPR003613">
    <property type="entry name" value="Ubox_domain"/>
</dbReference>
<sequence length="1048" mass="119103">MCDKINSNPFAALFLPTINDTATFSAPAEVAVNKPINESTNIEEESIQQIHKENENVKATVNSDESSKDERLDELIADVFGITLHHEKRKKPTRQLVFIDTDSVEHAIFERLLLSEPEAMLISKENTKGQDLDSHVVQSEIVPYLFESYCRLQRYRVSDGSYDTVENIRKIIMRDISTALQEPALFIDQEVHTQFVSLFMNGGIVGSELSSFIGGIVENLCSENEGSEAEVISTAFSPILDVIHKEATSSNLLLFKQYWFCILQTFASFEPLAKLIIIHSSVKSKVGKAYADTLLGALLSLSCLPKTGNGPYDFFDKPFEQQNSAVDGNIWTALDALSESMHKVFHSLLRCSREARHLTLLWLGDCLNSNASRGKLWNSHNNMGVADLTTVSDGFMLNLGNVLLRLCQPFCSKPNDTKILKVDPTYCAAEAKNENESRERGLHMKGMHSQTCLIPAAEGETRPVATSFNFVTECFFLTHRALDLGYRIILEKLFKISQDLARIQRLYNDSQFGGNAEVNQYISRSMETEMTKYLTFRASLLTPELLSLLAKFHAATAYWLMQVNVDVRPHELNQDSYAPNEYKSITFPLPESVPKMLRCIPEFVVENTISFLCFLRRWCPNVFEEQGPNFLNPVLTEVTALMESPTRLYNPHLRARLAEGLEALLPNNDEVNSQSPQTLGTFHRQQLFVSHPHKQIIVPNLLHVFVSIEMTGQNVQFEQKFNYRRPMYIVMAYLWKIPEHRNNFKQLAQEAEANMEAVQPPLFLRFVNLLMNDAVFLLDDALSNIAQLRQMVNARESGEWDKLSQQEREQQVYYLEHIGMIARFDNILGRETIQTLKILTSEIKSIFCHPTMVDRIASMLNYLLLQLVGPNQKNLKIKDQKDLYDFNPAKLVLNICEIYINLSQNENFTLAVSQDGRSYSPELFKLADGVLVKIGGVGILGDLNEFAKKVEKVAFQKKEEEEILVDAPDDFLDPIMSTLMMDPVILPSSKTVVDRQTIARHLLSDQTDPFNRSPLTMDMVKPDVDLKKKIEEWIDQKKKERDASTGDS</sequence>
<dbReference type="Gene3D" id="3.30.40.10">
    <property type="entry name" value="Zinc/RING finger domain, C3HC4 (zinc finger)"/>
    <property type="match status" value="1"/>
</dbReference>
<evidence type="ECO:0000256" key="8">
    <source>
        <dbReference type="ARBA" id="ARBA00022786"/>
    </source>
</evidence>
<keyword evidence="8" id="KW-0833">Ubl conjugation pathway</keyword>
<feature type="domain" description="U-box" evidence="12">
    <location>
        <begin position="966"/>
        <end position="1040"/>
    </location>
</feature>
<dbReference type="FunFam" id="3.30.40.10:FF:000055">
    <property type="entry name" value="Ubiquitin conjugation factor e4 a"/>
    <property type="match status" value="1"/>
</dbReference>
<organism evidence="13 14">
    <name type="scientific">Trichomalopsis sarcophagae</name>
    <dbReference type="NCBI Taxonomy" id="543379"/>
    <lineage>
        <taxon>Eukaryota</taxon>
        <taxon>Metazoa</taxon>
        <taxon>Ecdysozoa</taxon>
        <taxon>Arthropoda</taxon>
        <taxon>Hexapoda</taxon>
        <taxon>Insecta</taxon>
        <taxon>Pterygota</taxon>
        <taxon>Neoptera</taxon>
        <taxon>Endopterygota</taxon>
        <taxon>Hymenoptera</taxon>
        <taxon>Apocrita</taxon>
        <taxon>Proctotrupomorpha</taxon>
        <taxon>Chalcidoidea</taxon>
        <taxon>Pteromalidae</taxon>
        <taxon>Pteromalinae</taxon>
        <taxon>Trichomalopsis</taxon>
    </lineage>
</organism>
<proteinExistence type="inferred from homology"/>
<dbReference type="InterPro" id="IPR013083">
    <property type="entry name" value="Znf_RING/FYVE/PHD"/>
</dbReference>
<evidence type="ECO:0000256" key="11">
    <source>
        <dbReference type="ARBA" id="ARBA00040077"/>
    </source>
</evidence>
<evidence type="ECO:0000256" key="3">
    <source>
        <dbReference type="ARBA" id="ARBA00004906"/>
    </source>
</evidence>
<dbReference type="PANTHER" id="PTHR13931:SF16">
    <property type="entry name" value="UBIQUITIN CONJUGATION FACTOR E4 A"/>
    <property type="match status" value="1"/>
</dbReference>
<dbReference type="AlphaFoldDB" id="A0A232FKS0"/>
<dbReference type="PANTHER" id="PTHR13931">
    <property type="entry name" value="UBIQUITINATION FACTOR E4"/>
    <property type="match status" value="1"/>
</dbReference>
<name>A0A232FKS0_9HYME</name>
<evidence type="ECO:0000256" key="4">
    <source>
        <dbReference type="ARBA" id="ARBA00007434"/>
    </source>
</evidence>
<dbReference type="EC" id="2.3.2.27" evidence="5"/>
<dbReference type="PROSITE" id="PS51698">
    <property type="entry name" value="U_BOX"/>
    <property type="match status" value="1"/>
</dbReference>
<protein>
    <recommendedName>
        <fullName evidence="11">Ubiquitin conjugation factor E4 A</fullName>
        <ecNumber evidence="5">2.3.2.27</ecNumber>
    </recommendedName>
</protein>
<comment type="similarity">
    <text evidence="4">Belongs to the ubiquitin conjugation factor E4 family.</text>
</comment>
<evidence type="ECO:0000256" key="7">
    <source>
        <dbReference type="ARBA" id="ARBA00022679"/>
    </source>
</evidence>
<dbReference type="GO" id="GO:0005634">
    <property type="term" value="C:nucleus"/>
    <property type="evidence" value="ECO:0007669"/>
    <property type="project" value="TreeGrafter"/>
</dbReference>
<dbReference type="SUPFAM" id="SSF57850">
    <property type="entry name" value="RING/U-box"/>
    <property type="match status" value="1"/>
</dbReference>
<evidence type="ECO:0000256" key="6">
    <source>
        <dbReference type="ARBA" id="ARBA00022490"/>
    </source>
</evidence>
<keyword evidence="6" id="KW-0963">Cytoplasm</keyword>
<dbReference type="OrthoDB" id="20295at2759"/>
<evidence type="ECO:0000256" key="2">
    <source>
        <dbReference type="ARBA" id="ARBA00004496"/>
    </source>
</evidence>
<dbReference type="EMBL" id="NNAY01000103">
    <property type="protein sequence ID" value="OXU30937.1"/>
    <property type="molecule type" value="Genomic_DNA"/>
</dbReference>
<evidence type="ECO:0000256" key="10">
    <source>
        <dbReference type="ARBA" id="ARBA00037624"/>
    </source>
</evidence>
<comment type="catalytic activity">
    <reaction evidence="1">
        <text>S-ubiquitinyl-[E2 ubiquitin-conjugating enzyme]-L-cysteine + [acceptor protein]-L-lysine = [E2 ubiquitin-conjugating enzyme]-L-cysteine + N(6)-ubiquitinyl-[acceptor protein]-L-lysine.</text>
        <dbReference type="EC" id="2.3.2.27"/>
    </reaction>
</comment>
<dbReference type="SMART" id="SM00504">
    <property type="entry name" value="Ubox"/>
    <property type="match status" value="1"/>
</dbReference>
<dbReference type="Proteomes" id="UP000215335">
    <property type="component" value="Unassembled WGS sequence"/>
</dbReference>
<gene>
    <name evidence="13" type="ORF">TSAR_002775</name>
</gene>
<evidence type="ECO:0000256" key="1">
    <source>
        <dbReference type="ARBA" id="ARBA00000900"/>
    </source>
</evidence>
<keyword evidence="14" id="KW-1185">Reference proteome</keyword>
<dbReference type="Pfam" id="PF10408">
    <property type="entry name" value="Ufd2P_core"/>
    <property type="match status" value="1"/>
</dbReference>
<keyword evidence="9" id="KW-0007">Acetylation</keyword>
<comment type="function">
    <text evidence="10">Ubiquitin-protein ligase that probably functions as an E3 ligase in conjunction with specific E1 and E2 ligases. May also function as an E4 ligase mediating the assembly of polyubiquitin chains on substrates ubiquitinated by another E3 ubiquitin ligase. Mediates 'Lys-48'-linked polyubiquitination of substrates.</text>
</comment>
<comment type="pathway">
    <text evidence="3">Protein modification; protein ubiquitination.</text>
</comment>
<dbReference type="GO" id="GO:0000209">
    <property type="term" value="P:protein polyubiquitination"/>
    <property type="evidence" value="ECO:0007669"/>
    <property type="project" value="TreeGrafter"/>
</dbReference>
<evidence type="ECO:0000313" key="13">
    <source>
        <dbReference type="EMBL" id="OXU30937.1"/>
    </source>
</evidence>
<dbReference type="InterPro" id="IPR019474">
    <property type="entry name" value="Ub_conjug_fac_E4_core"/>
</dbReference>
<dbReference type="InterPro" id="IPR045132">
    <property type="entry name" value="UBE4"/>
</dbReference>
<dbReference type="CDD" id="cd16657">
    <property type="entry name" value="RING-Ubox_UBE4A"/>
    <property type="match status" value="1"/>
</dbReference>
<accession>A0A232FKS0</accession>
<comment type="caution">
    <text evidence="13">The sequence shown here is derived from an EMBL/GenBank/DDBJ whole genome shotgun (WGS) entry which is preliminary data.</text>
</comment>
<dbReference type="GO" id="GO:0036503">
    <property type="term" value="P:ERAD pathway"/>
    <property type="evidence" value="ECO:0007669"/>
    <property type="project" value="InterPro"/>
</dbReference>
<evidence type="ECO:0000256" key="5">
    <source>
        <dbReference type="ARBA" id="ARBA00012483"/>
    </source>
</evidence>
<dbReference type="GO" id="GO:0000151">
    <property type="term" value="C:ubiquitin ligase complex"/>
    <property type="evidence" value="ECO:0007669"/>
    <property type="project" value="InterPro"/>
</dbReference>
<keyword evidence="7" id="KW-0808">Transferase</keyword>